<dbReference type="InterPro" id="IPR004090">
    <property type="entry name" value="Chemotax_Me-accpt_rcpt"/>
</dbReference>
<evidence type="ECO:0000259" key="6">
    <source>
        <dbReference type="PROSITE" id="PS50111"/>
    </source>
</evidence>
<dbReference type="Pfam" id="PF00672">
    <property type="entry name" value="HAMP"/>
    <property type="match status" value="1"/>
</dbReference>
<keyword evidence="9" id="KW-1185">Reference proteome</keyword>
<evidence type="ECO:0000256" key="1">
    <source>
        <dbReference type="ARBA" id="ARBA00022500"/>
    </source>
</evidence>
<dbReference type="InterPro" id="IPR024478">
    <property type="entry name" value="HlyB_4HB_MCP"/>
</dbReference>
<name>A0A0V8QD73_9FIRM</name>
<evidence type="ECO:0000313" key="9">
    <source>
        <dbReference type="Proteomes" id="UP000054874"/>
    </source>
</evidence>
<evidence type="ECO:0000256" key="4">
    <source>
        <dbReference type="SAM" id="Coils"/>
    </source>
</evidence>
<dbReference type="Pfam" id="PF12729">
    <property type="entry name" value="4HB_MCP_1"/>
    <property type="match status" value="1"/>
</dbReference>
<dbReference type="InterPro" id="IPR051310">
    <property type="entry name" value="MCP_chemotaxis"/>
</dbReference>
<evidence type="ECO:0000256" key="5">
    <source>
        <dbReference type="SAM" id="Phobius"/>
    </source>
</evidence>
<dbReference type="Gene3D" id="1.10.287.950">
    <property type="entry name" value="Methyl-accepting chemotaxis protein"/>
    <property type="match status" value="1"/>
</dbReference>
<feature type="domain" description="Methyl-accepting transducer" evidence="6">
    <location>
        <begin position="328"/>
        <end position="557"/>
    </location>
</feature>
<dbReference type="SMART" id="SM00304">
    <property type="entry name" value="HAMP"/>
    <property type="match status" value="1"/>
</dbReference>
<gene>
    <name evidence="8" type="ORF">ASU35_12485</name>
</gene>
<dbReference type="STRING" id="290052.ASU35_12485"/>
<dbReference type="InterPro" id="IPR003660">
    <property type="entry name" value="HAMP_dom"/>
</dbReference>
<feature type="coiled-coil region" evidence="4">
    <location>
        <begin position="357"/>
        <end position="412"/>
    </location>
</feature>
<dbReference type="PANTHER" id="PTHR43531">
    <property type="entry name" value="PROTEIN ICFG"/>
    <property type="match status" value="1"/>
</dbReference>
<keyword evidence="5" id="KW-1133">Transmembrane helix</keyword>
<dbReference type="GO" id="GO:0016020">
    <property type="term" value="C:membrane"/>
    <property type="evidence" value="ECO:0007669"/>
    <property type="project" value="InterPro"/>
</dbReference>
<feature type="transmembrane region" description="Helical" evidence="5">
    <location>
        <begin position="193"/>
        <end position="217"/>
    </location>
</feature>
<dbReference type="GO" id="GO:0004888">
    <property type="term" value="F:transmembrane signaling receptor activity"/>
    <property type="evidence" value="ECO:0007669"/>
    <property type="project" value="InterPro"/>
</dbReference>
<sequence>MKRKNENRKFENWSVKKKLMWSFGVTIGLTIALAVTLLVGMQFIAGMLEKLYSGPAMNICHTSELCYAQVDNQRAVSRILRSKGRSTKESYSELEKTMNENLEVADKAIIKLRESLLTQKGKDKLEEIADKLTEVKVHSERILSLIKQENFEAAVEYSESNYGPVLEEIEGLIDELDTLVLNVAARYNHVSGILALILLLVGVAFLIVVIAIAVAVARRIIAGIVKPVTEITEAAKKMRGGNLSAADEITYESKDELGVLAQAMRETIRTLDGYVEEIVYNFERLAKGDLAQEFDQITDFLGDFASIKTSFVGILTVYNKTLLQIQRTAAQMDRGSDEVAGAATDLASGTSEQAGAVEELTATVNALSSMAEDVAKEAQQAHDSMVQTVREAQEEKRRMKELQEEMLRIKGISSEIEAIITSIEEIASQTSLLALNASIEAARAGEAGRGFAVVADQIGKLATDSAKAVVSTRDLIEKTVEEIEKGNKVTETTATGFEKIIGALEEVVESVKSNSETSKKQSNALLQVESGIEQISLATQQNAAASQECSAISEELAARATELDSLVAQFKLYESK</sequence>
<dbReference type="PANTHER" id="PTHR43531:SF11">
    <property type="entry name" value="METHYL-ACCEPTING CHEMOTAXIS PROTEIN 3"/>
    <property type="match status" value="1"/>
</dbReference>
<dbReference type="Pfam" id="PF00015">
    <property type="entry name" value="MCPsignal"/>
    <property type="match status" value="1"/>
</dbReference>
<keyword evidence="1" id="KW-0145">Chemotaxis</keyword>
<proteinExistence type="inferred from homology"/>
<dbReference type="EMBL" id="LNAM01000168">
    <property type="protein sequence ID" value="KSV58528.1"/>
    <property type="molecule type" value="Genomic_DNA"/>
</dbReference>
<dbReference type="GO" id="GO:0006935">
    <property type="term" value="P:chemotaxis"/>
    <property type="evidence" value="ECO:0007669"/>
    <property type="project" value="UniProtKB-KW"/>
</dbReference>
<evidence type="ECO:0000259" key="7">
    <source>
        <dbReference type="PROSITE" id="PS50885"/>
    </source>
</evidence>
<reference evidence="8 9" key="1">
    <citation type="submission" date="2015-11" db="EMBL/GenBank/DDBJ databases">
        <title>Butyribacter intestini gen. nov., sp. nov., a butyric acid-producing bacterium of the family Lachnospiraceae isolated from the human faeces.</title>
        <authorList>
            <person name="Zou Y."/>
            <person name="Xue W."/>
            <person name="Luo G."/>
            <person name="Lv M."/>
        </authorList>
    </citation>
    <scope>NUCLEOTIDE SEQUENCE [LARGE SCALE GENOMIC DNA]</scope>
    <source>
        <strain evidence="8 9">ACET-33324</strain>
    </source>
</reference>
<comment type="similarity">
    <text evidence="2">Belongs to the methyl-accepting chemotaxis (MCP) protein family.</text>
</comment>
<evidence type="ECO:0000313" key="8">
    <source>
        <dbReference type="EMBL" id="KSV58528.1"/>
    </source>
</evidence>
<evidence type="ECO:0008006" key="10">
    <source>
        <dbReference type="Google" id="ProtNLM"/>
    </source>
</evidence>
<feature type="transmembrane region" description="Helical" evidence="5">
    <location>
        <begin position="21"/>
        <end position="45"/>
    </location>
</feature>
<accession>A0A0V8QD73</accession>
<dbReference type="Gene3D" id="6.10.340.10">
    <property type="match status" value="1"/>
</dbReference>
<dbReference type="SUPFAM" id="SSF58104">
    <property type="entry name" value="Methyl-accepting chemotaxis protein (MCP) signaling domain"/>
    <property type="match status" value="1"/>
</dbReference>
<dbReference type="InterPro" id="IPR004089">
    <property type="entry name" value="MCPsignal_dom"/>
</dbReference>
<dbReference type="GO" id="GO:0007165">
    <property type="term" value="P:signal transduction"/>
    <property type="evidence" value="ECO:0007669"/>
    <property type="project" value="UniProtKB-KW"/>
</dbReference>
<dbReference type="PROSITE" id="PS50111">
    <property type="entry name" value="CHEMOTAXIS_TRANSDUC_2"/>
    <property type="match status" value="1"/>
</dbReference>
<comment type="caution">
    <text evidence="8">The sequence shown here is derived from an EMBL/GenBank/DDBJ whole genome shotgun (WGS) entry which is preliminary data.</text>
</comment>
<evidence type="ECO:0000256" key="2">
    <source>
        <dbReference type="ARBA" id="ARBA00029447"/>
    </source>
</evidence>
<feature type="domain" description="HAMP" evidence="7">
    <location>
        <begin position="222"/>
        <end position="276"/>
    </location>
</feature>
<dbReference type="CDD" id="cd06225">
    <property type="entry name" value="HAMP"/>
    <property type="match status" value="1"/>
</dbReference>
<keyword evidence="5" id="KW-0812">Transmembrane</keyword>
<evidence type="ECO:0000256" key="3">
    <source>
        <dbReference type="PROSITE-ProRule" id="PRU00284"/>
    </source>
</evidence>
<keyword evidence="5" id="KW-0472">Membrane</keyword>
<dbReference type="AlphaFoldDB" id="A0A0V8QD73"/>
<keyword evidence="3" id="KW-0807">Transducer</keyword>
<dbReference type="PRINTS" id="PR00260">
    <property type="entry name" value="CHEMTRNSDUCR"/>
</dbReference>
<dbReference type="Proteomes" id="UP000054874">
    <property type="component" value="Unassembled WGS sequence"/>
</dbReference>
<keyword evidence="4" id="KW-0175">Coiled coil</keyword>
<dbReference type="OrthoDB" id="1862723at2"/>
<dbReference type="RefSeq" id="WP_058353233.1">
    <property type="nucleotide sequence ID" value="NZ_CABMMD010000168.1"/>
</dbReference>
<dbReference type="SMART" id="SM00283">
    <property type="entry name" value="MA"/>
    <property type="match status" value="1"/>
</dbReference>
<protein>
    <recommendedName>
        <fullName evidence="10">Chemotaxis protein</fullName>
    </recommendedName>
</protein>
<organism evidence="8 9">
    <name type="scientific">Acetivibrio ethanolgignens</name>
    <dbReference type="NCBI Taxonomy" id="290052"/>
    <lineage>
        <taxon>Bacteria</taxon>
        <taxon>Bacillati</taxon>
        <taxon>Bacillota</taxon>
        <taxon>Clostridia</taxon>
        <taxon>Eubacteriales</taxon>
        <taxon>Oscillospiraceae</taxon>
        <taxon>Acetivibrio</taxon>
    </lineage>
</organism>
<dbReference type="PROSITE" id="PS50885">
    <property type="entry name" value="HAMP"/>
    <property type="match status" value="1"/>
</dbReference>